<protein>
    <recommendedName>
        <fullName evidence="4">AIG1-type G domain-containing protein</fullName>
    </recommendedName>
</protein>
<evidence type="ECO:0000313" key="6">
    <source>
        <dbReference type="Proteomes" id="UP000264800"/>
    </source>
</evidence>
<organism evidence="5 6">
    <name type="scientific">Kryptolebias marmoratus</name>
    <name type="common">Mangrove killifish</name>
    <name type="synonym">Rivulus marmoratus</name>
    <dbReference type="NCBI Taxonomy" id="37003"/>
    <lineage>
        <taxon>Eukaryota</taxon>
        <taxon>Metazoa</taxon>
        <taxon>Chordata</taxon>
        <taxon>Craniata</taxon>
        <taxon>Vertebrata</taxon>
        <taxon>Euteleostomi</taxon>
        <taxon>Actinopterygii</taxon>
        <taxon>Neopterygii</taxon>
        <taxon>Teleostei</taxon>
        <taxon>Neoteleostei</taxon>
        <taxon>Acanthomorphata</taxon>
        <taxon>Ovalentaria</taxon>
        <taxon>Atherinomorphae</taxon>
        <taxon>Cyprinodontiformes</taxon>
        <taxon>Rivulidae</taxon>
        <taxon>Kryptolebias</taxon>
    </lineage>
</organism>
<dbReference type="PANTHER" id="PTHR10903:SF107">
    <property type="entry name" value="GTPASE IMAP FAMILY MEMBER 4-LIKE-RELATED"/>
    <property type="match status" value="1"/>
</dbReference>
<evidence type="ECO:0000256" key="1">
    <source>
        <dbReference type="ARBA" id="ARBA00008535"/>
    </source>
</evidence>
<name>A0A3Q3BQF5_KRYMA</name>
<dbReference type="InterPro" id="IPR027417">
    <property type="entry name" value="P-loop_NTPase"/>
</dbReference>
<keyword evidence="3" id="KW-0342">GTP-binding</keyword>
<dbReference type="Proteomes" id="UP000264800">
    <property type="component" value="Unplaced"/>
</dbReference>
<dbReference type="Ensembl" id="ENSKMAT00000028988.1">
    <property type="protein sequence ID" value="ENSKMAP00000028629.1"/>
    <property type="gene ID" value="ENSKMAG00000021230.1"/>
</dbReference>
<evidence type="ECO:0000256" key="2">
    <source>
        <dbReference type="ARBA" id="ARBA00022741"/>
    </source>
</evidence>
<dbReference type="GO" id="GO:0005525">
    <property type="term" value="F:GTP binding"/>
    <property type="evidence" value="ECO:0007669"/>
    <property type="project" value="UniProtKB-KW"/>
</dbReference>
<dbReference type="InterPro" id="IPR006703">
    <property type="entry name" value="G_AIG1"/>
</dbReference>
<dbReference type="AlphaFoldDB" id="A0A3Q3BQF5"/>
<dbReference type="SUPFAM" id="SSF52540">
    <property type="entry name" value="P-loop containing nucleoside triphosphate hydrolases"/>
    <property type="match status" value="2"/>
</dbReference>
<keyword evidence="6" id="KW-1185">Reference proteome</keyword>
<feature type="domain" description="AIG1-type G" evidence="4">
    <location>
        <begin position="257"/>
        <end position="459"/>
    </location>
</feature>
<reference evidence="5" key="2">
    <citation type="submission" date="2025-09" db="UniProtKB">
        <authorList>
            <consortium name="Ensembl"/>
        </authorList>
    </citation>
    <scope>IDENTIFICATION</scope>
</reference>
<dbReference type="Pfam" id="PF04548">
    <property type="entry name" value="AIG1"/>
    <property type="match status" value="2"/>
</dbReference>
<dbReference type="GeneTree" id="ENSGT00940000162556"/>
<dbReference type="FunFam" id="3.40.50.300:FF:001809">
    <property type="entry name" value="Si:ch1073-365p7.2"/>
    <property type="match status" value="1"/>
</dbReference>
<dbReference type="PROSITE" id="PS51720">
    <property type="entry name" value="G_AIG1"/>
    <property type="match status" value="2"/>
</dbReference>
<evidence type="ECO:0000313" key="5">
    <source>
        <dbReference type="Ensembl" id="ENSKMAP00000028629.1"/>
    </source>
</evidence>
<feature type="domain" description="AIG1-type G" evidence="4">
    <location>
        <begin position="21"/>
        <end position="220"/>
    </location>
</feature>
<dbReference type="OMA" id="DINEWHD"/>
<evidence type="ECO:0000256" key="3">
    <source>
        <dbReference type="ARBA" id="ARBA00023134"/>
    </source>
</evidence>
<dbReference type="InterPro" id="IPR045058">
    <property type="entry name" value="GIMA/IAN/Toc"/>
</dbReference>
<sequence length="494" mass="56144">MAEAPEVSNPGQRDVPPDLRIVLIGGRRLDGRPSGKSSAGNIILGQSVFDTSRRTAQSEARQQEVLSRHVTVVDTPGWWWIYTLQHTTKLDQIEIQKSVHLCPPGPHAFLLVIPNDLYLYPYVQPSLKQHLDLFSAEVFSHTIVLFTEAAPCSDETLKSKFKRSPTLRWILQQCGNRKHVLNISDREDRAQVKMLFEKIDAMVADNRGRHYSVDGAHGNALREEMKVWAEGASKRFDQVQKQRKELRALIEGGKVPPEHLRLVIIGAHYAARSSAGNTILGKSAFDVNNGDRRTTCCKISHSLVADRRLTVVDSPGWFYIHTLQETSEMDKLEIENSMNLCPPGPHAVLLGIPLATAVNPSYLRSVQEQMSLFREEIWKHTIVLFARGDWLGVKTVEERIESDEVLQWMVNKCENRYHVLNNKDHSDKTQVEELLDKIEEMWAGNENPYYEVDPSRAAEIEAKKEAGDKKAKRIKEITGRQSRVLKELFEGKIH</sequence>
<comment type="similarity">
    <text evidence="1">Belongs to the TRAFAC class TrmE-Era-EngA-EngB-Septin-like GTPase superfamily. AIG1/Toc34/Toc159-like paraseptin GTPase family. IAN subfamily.</text>
</comment>
<reference evidence="5" key="1">
    <citation type="submission" date="2025-08" db="UniProtKB">
        <authorList>
            <consortium name="Ensembl"/>
        </authorList>
    </citation>
    <scope>IDENTIFICATION</scope>
</reference>
<dbReference type="PANTHER" id="PTHR10903">
    <property type="entry name" value="GTPASE, IMAP FAMILY MEMBER-RELATED"/>
    <property type="match status" value="1"/>
</dbReference>
<proteinExistence type="inferred from homology"/>
<accession>A0A3Q3BQF5</accession>
<dbReference type="Gene3D" id="3.40.50.300">
    <property type="entry name" value="P-loop containing nucleotide triphosphate hydrolases"/>
    <property type="match status" value="2"/>
</dbReference>
<evidence type="ECO:0000259" key="4">
    <source>
        <dbReference type="PROSITE" id="PS51720"/>
    </source>
</evidence>
<keyword evidence="2" id="KW-0547">Nucleotide-binding</keyword>